<comment type="caution">
    <text evidence="2">The sequence shown here is derived from an EMBL/GenBank/DDBJ whole genome shotgun (WGS) entry which is preliminary data.</text>
</comment>
<feature type="region of interest" description="Disordered" evidence="1">
    <location>
        <begin position="42"/>
        <end position="64"/>
    </location>
</feature>
<evidence type="ECO:0000313" key="2">
    <source>
        <dbReference type="EMBL" id="KAA6378277.1"/>
    </source>
</evidence>
<feature type="region of interest" description="Disordered" evidence="1">
    <location>
        <begin position="1"/>
        <end position="26"/>
    </location>
</feature>
<evidence type="ECO:0000256" key="1">
    <source>
        <dbReference type="SAM" id="MobiDB-lite"/>
    </source>
</evidence>
<sequence length="64" mass="7249">MAHHCHNRLNDNDDESANSEPSLQVHAQAQIPFDDFVNAMEVQLDEDKDYAASPIQQSSENDHQ</sequence>
<dbReference type="EMBL" id="SNRW01009253">
    <property type="protein sequence ID" value="KAA6378277.1"/>
    <property type="molecule type" value="Genomic_DNA"/>
</dbReference>
<evidence type="ECO:0000313" key="3">
    <source>
        <dbReference type="Proteomes" id="UP000324800"/>
    </source>
</evidence>
<organism evidence="2 3">
    <name type="scientific">Streblomastix strix</name>
    <dbReference type="NCBI Taxonomy" id="222440"/>
    <lineage>
        <taxon>Eukaryota</taxon>
        <taxon>Metamonada</taxon>
        <taxon>Preaxostyla</taxon>
        <taxon>Oxymonadida</taxon>
        <taxon>Streblomastigidae</taxon>
        <taxon>Streblomastix</taxon>
    </lineage>
</organism>
<accession>A0A5J4V6P6</accession>
<feature type="compositionally biased region" description="Polar residues" evidence="1">
    <location>
        <begin position="54"/>
        <end position="64"/>
    </location>
</feature>
<reference evidence="2 3" key="1">
    <citation type="submission" date="2019-03" db="EMBL/GenBank/DDBJ databases">
        <title>Single cell metagenomics reveals metabolic interactions within the superorganism composed of flagellate Streblomastix strix and complex community of Bacteroidetes bacteria on its surface.</title>
        <authorList>
            <person name="Treitli S.C."/>
            <person name="Kolisko M."/>
            <person name="Husnik F."/>
            <person name="Keeling P."/>
            <person name="Hampl V."/>
        </authorList>
    </citation>
    <scope>NUCLEOTIDE SEQUENCE [LARGE SCALE GENOMIC DNA]</scope>
    <source>
        <strain evidence="2">ST1C</strain>
    </source>
</reference>
<name>A0A5J4V6P6_9EUKA</name>
<protein>
    <submittedName>
        <fullName evidence="2">Uncharacterized protein</fullName>
    </submittedName>
</protein>
<feature type="non-terminal residue" evidence="2">
    <location>
        <position position="64"/>
    </location>
</feature>
<proteinExistence type="predicted"/>
<gene>
    <name evidence="2" type="ORF">EZS28_026193</name>
</gene>
<dbReference type="Proteomes" id="UP000324800">
    <property type="component" value="Unassembled WGS sequence"/>
</dbReference>
<dbReference type="AlphaFoldDB" id="A0A5J4V6P6"/>